<organism evidence="1 2">
    <name type="scientific">Tsukamurella paurometabola</name>
    <name type="common">Corynebacterium paurometabolum</name>
    <dbReference type="NCBI Taxonomy" id="2061"/>
    <lineage>
        <taxon>Bacteria</taxon>
        <taxon>Bacillati</taxon>
        <taxon>Actinomycetota</taxon>
        <taxon>Actinomycetes</taxon>
        <taxon>Mycobacteriales</taxon>
        <taxon>Tsukamurellaceae</taxon>
        <taxon>Tsukamurella</taxon>
    </lineage>
</organism>
<evidence type="ECO:0000313" key="2">
    <source>
        <dbReference type="Proteomes" id="UP000676853"/>
    </source>
</evidence>
<dbReference type="RefSeq" id="WP_212555360.1">
    <property type="nucleotide sequence ID" value="NZ_JAGXOE010000143.1"/>
</dbReference>
<dbReference type="EMBL" id="JAGXOE010000143">
    <property type="protein sequence ID" value="MBS4104301.1"/>
    <property type="molecule type" value="Genomic_DNA"/>
</dbReference>
<comment type="caution">
    <text evidence="1">The sequence shown here is derived from an EMBL/GenBank/DDBJ whole genome shotgun (WGS) entry which is preliminary data.</text>
</comment>
<protein>
    <submittedName>
        <fullName evidence="1">Uncharacterized protein</fullName>
    </submittedName>
</protein>
<sequence length="260" mass="28884">MGEQPERRTEQFMRLVIEQLHEVQLIQYDRDGRQGAVDYVFESDTGGGAVEVTTIQDGDATQWFGLLDGGGTIECDTARAWSLTIDLKSKLKDLKKRLPADIAACDRNGADTPLRIPVEQWDADVRWMRSSQYDLRVTDYGVPGIVRLAMPGIAGVVSGGSSDLDREIQDLLTGGRLDSKLAKLRRHPEVAERHLAVGVDFYGSGFGLIDSLLIHRDVVPTYEPPTDLPVTHLWINGGGYAVLTWNRADGWAWRLLGRPE</sequence>
<accession>A0ABS5NJ20</accession>
<name>A0ABS5NJ20_TSUPA</name>
<keyword evidence="2" id="KW-1185">Reference proteome</keyword>
<dbReference type="Proteomes" id="UP000676853">
    <property type="component" value="Unassembled WGS sequence"/>
</dbReference>
<reference evidence="1 2" key="1">
    <citation type="submission" date="2021-04" db="EMBL/GenBank/DDBJ databases">
        <title>Whole genome sequence analysis of a thiophenic sulfur metabolizing bacteria.</title>
        <authorList>
            <person name="Akhtar N."/>
            <person name="Akram J."/>
            <person name="Aslam A."/>
        </authorList>
    </citation>
    <scope>NUCLEOTIDE SEQUENCE [LARGE SCALE GENOMIC DNA]</scope>
    <source>
        <strain evidence="1 2">3OW</strain>
    </source>
</reference>
<evidence type="ECO:0000313" key="1">
    <source>
        <dbReference type="EMBL" id="MBS4104301.1"/>
    </source>
</evidence>
<proteinExistence type="predicted"/>
<gene>
    <name evidence="1" type="ORF">KFZ73_24105</name>
</gene>